<name>A0ABN3DBA5_9ACTN</name>
<feature type="region of interest" description="Disordered" evidence="1">
    <location>
        <begin position="55"/>
        <end position="75"/>
    </location>
</feature>
<gene>
    <name evidence="2" type="ORF">GCM10010430_01580</name>
</gene>
<dbReference type="EMBL" id="BAAATR010000001">
    <property type="protein sequence ID" value="GAA2226275.1"/>
    <property type="molecule type" value="Genomic_DNA"/>
</dbReference>
<reference evidence="2 3" key="1">
    <citation type="journal article" date="2019" name="Int. J. Syst. Evol. Microbiol.">
        <title>The Global Catalogue of Microorganisms (GCM) 10K type strain sequencing project: providing services to taxonomists for standard genome sequencing and annotation.</title>
        <authorList>
            <consortium name="The Broad Institute Genomics Platform"/>
            <consortium name="The Broad Institute Genome Sequencing Center for Infectious Disease"/>
            <person name="Wu L."/>
            <person name="Ma J."/>
        </authorList>
    </citation>
    <scope>NUCLEOTIDE SEQUENCE [LARGE SCALE GENOMIC DNA]</scope>
    <source>
        <strain evidence="2 3">JCM 7356</strain>
    </source>
</reference>
<accession>A0ABN3DBA5</accession>
<dbReference type="Proteomes" id="UP001500305">
    <property type="component" value="Unassembled WGS sequence"/>
</dbReference>
<sequence length="75" mass="8133">MLGMQVRIGKLARVREVRSVGGALRLAESVLLAGGRQQARLNAWTAVCENRRNAADRESGAALLSDSTEERRRGA</sequence>
<protein>
    <submittedName>
        <fullName evidence="2">Uncharacterized protein</fullName>
    </submittedName>
</protein>
<proteinExistence type="predicted"/>
<evidence type="ECO:0000256" key="1">
    <source>
        <dbReference type="SAM" id="MobiDB-lite"/>
    </source>
</evidence>
<keyword evidence="3" id="KW-1185">Reference proteome</keyword>
<evidence type="ECO:0000313" key="3">
    <source>
        <dbReference type="Proteomes" id="UP001500305"/>
    </source>
</evidence>
<organism evidence="2 3">
    <name type="scientific">Kitasatospora cystarginea</name>
    <dbReference type="NCBI Taxonomy" id="58350"/>
    <lineage>
        <taxon>Bacteria</taxon>
        <taxon>Bacillati</taxon>
        <taxon>Actinomycetota</taxon>
        <taxon>Actinomycetes</taxon>
        <taxon>Kitasatosporales</taxon>
        <taxon>Streptomycetaceae</taxon>
        <taxon>Kitasatospora</taxon>
    </lineage>
</organism>
<evidence type="ECO:0000313" key="2">
    <source>
        <dbReference type="EMBL" id="GAA2226275.1"/>
    </source>
</evidence>
<comment type="caution">
    <text evidence="2">The sequence shown here is derived from an EMBL/GenBank/DDBJ whole genome shotgun (WGS) entry which is preliminary data.</text>
</comment>